<evidence type="ECO:0000259" key="2">
    <source>
        <dbReference type="Pfam" id="PF13354"/>
    </source>
</evidence>
<gene>
    <name evidence="3" type="ORF">ACFSQS_12540</name>
</gene>
<dbReference type="SUPFAM" id="SSF56601">
    <property type="entry name" value="beta-lactamase/transpeptidase-like"/>
    <property type="match status" value="1"/>
</dbReference>
<keyword evidence="4" id="KW-1185">Reference proteome</keyword>
<dbReference type="PANTHER" id="PTHR35333">
    <property type="entry name" value="BETA-LACTAMASE"/>
    <property type="match status" value="1"/>
</dbReference>
<dbReference type="InterPro" id="IPR000871">
    <property type="entry name" value="Beta-lactam_class-A"/>
</dbReference>
<dbReference type="PROSITE" id="PS51257">
    <property type="entry name" value="PROKAR_LIPOPROTEIN"/>
    <property type="match status" value="1"/>
</dbReference>
<dbReference type="EMBL" id="JBHULK010000005">
    <property type="protein sequence ID" value="MFD2535935.1"/>
    <property type="molecule type" value="Genomic_DNA"/>
</dbReference>
<dbReference type="GO" id="GO:0016787">
    <property type="term" value="F:hydrolase activity"/>
    <property type="evidence" value="ECO:0007669"/>
    <property type="project" value="UniProtKB-KW"/>
</dbReference>
<organism evidence="3 4">
    <name type="scientific">Gelatiniphilus marinus</name>
    <dbReference type="NCBI Taxonomy" id="1759464"/>
    <lineage>
        <taxon>Bacteria</taxon>
        <taxon>Pseudomonadati</taxon>
        <taxon>Bacteroidota</taxon>
        <taxon>Flavobacteriia</taxon>
        <taxon>Flavobacteriales</taxon>
        <taxon>Flavobacteriaceae</taxon>
        <taxon>Gelatiniphilus</taxon>
    </lineage>
</organism>
<comment type="caution">
    <text evidence="3">The sequence shown here is derived from an EMBL/GenBank/DDBJ whole genome shotgun (WGS) entry which is preliminary data.</text>
</comment>
<dbReference type="Gene3D" id="3.40.710.10">
    <property type="entry name" value="DD-peptidase/beta-lactamase superfamily"/>
    <property type="match status" value="1"/>
</dbReference>
<accession>A0ABW5JTV3</accession>
<evidence type="ECO:0000313" key="3">
    <source>
        <dbReference type="EMBL" id="MFD2535935.1"/>
    </source>
</evidence>
<protein>
    <submittedName>
        <fullName evidence="3">Serine hydrolase</fullName>
    </submittedName>
</protein>
<sequence length="366" mass="42096">MRFFILIAIIVLTSCKTESVNPIEKIIASNNPKIKTVVDSLENHEVQILFTEVKRENDSVYFEDHSFQVNDNTYFYPASTVKFPIAILALEKIRTNNLIDRNTIFNVEGDSTKTTVSNAIKKIFAVSDNAAYNRLFEYLGKDYINQKLKEKGINARISHRLSVGNSADLKTKPLIFYYQNQVVFKTDSVINQPIKSLNLNKITKGKGYKVGDSLVNNPMDFSLKNYLPVTALHQIMKQLMFPELYPKNKQFHLTTNDREFLINTMKILPHEAGYTSNDYYESYVKFLVLGDSKKPIPKHIKIYNKVGNAYGYLTDCAYIINEKTIKEYIITATVHVNKNQVFNDNVYEYDTVGFPFLAELGRQLIK</sequence>
<keyword evidence="3" id="KW-0378">Hydrolase</keyword>
<dbReference type="RefSeq" id="WP_388019396.1">
    <property type="nucleotide sequence ID" value="NZ_JBHUDT010000005.1"/>
</dbReference>
<dbReference type="InterPro" id="IPR045155">
    <property type="entry name" value="Beta-lactam_cat"/>
</dbReference>
<dbReference type="InterPro" id="IPR012338">
    <property type="entry name" value="Beta-lactam/transpept-like"/>
</dbReference>
<name>A0ABW5JTV3_9FLAO</name>
<proteinExistence type="predicted"/>
<dbReference type="PANTHER" id="PTHR35333:SF4">
    <property type="entry name" value="SLR0121 PROTEIN"/>
    <property type="match status" value="1"/>
</dbReference>
<evidence type="ECO:0000256" key="1">
    <source>
        <dbReference type="ARBA" id="ARBA00001526"/>
    </source>
</evidence>
<reference evidence="4" key="1">
    <citation type="journal article" date="2019" name="Int. J. Syst. Evol. Microbiol.">
        <title>The Global Catalogue of Microorganisms (GCM) 10K type strain sequencing project: providing services to taxonomists for standard genome sequencing and annotation.</title>
        <authorList>
            <consortium name="The Broad Institute Genomics Platform"/>
            <consortium name="The Broad Institute Genome Sequencing Center for Infectious Disease"/>
            <person name="Wu L."/>
            <person name="Ma J."/>
        </authorList>
    </citation>
    <scope>NUCLEOTIDE SEQUENCE [LARGE SCALE GENOMIC DNA]</scope>
    <source>
        <strain evidence="4">KCTC 42903</strain>
    </source>
</reference>
<evidence type="ECO:0000313" key="4">
    <source>
        <dbReference type="Proteomes" id="UP001597441"/>
    </source>
</evidence>
<feature type="domain" description="Beta-lactamase class A catalytic" evidence="2">
    <location>
        <begin position="66"/>
        <end position="331"/>
    </location>
</feature>
<dbReference type="Proteomes" id="UP001597441">
    <property type="component" value="Unassembled WGS sequence"/>
</dbReference>
<comment type="catalytic activity">
    <reaction evidence="1">
        <text>a beta-lactam + H2O = a substituted beta-amino acid</text>
        <dbReference type="Rhea" id="RHEA:20401"/>
        <dbReference type="ChEBI" id="CHEBI:15377"/>
        <dbReference type="ChEBI" id="CHEBI:35627"/>
        <dbReference type="ChEBI" id="CHEBI:140347"/>
        <dbReference type="EC" id="3.5.2.6"/>
    </reaction>
</comment>
<dbReference type="Pfam" id="PF13354">
    <property type="entry name" value="Beta-lactamase2"/>
    <property type="match status" value="1"/>
</dbReference>